<keyword evidence="3" id="KW-1185">Reference proteome</keyword>
<dbReference type="OrthoDB" id="7507399at2"/>
<sequence length="186" mass="19790">MAALVLTACVPSDKQADKQGGDDASEVATGKPDKSAPAASKPKPAGPPALSRYLGKYPDDKIDGVDFLHHPQVVKAVNDAVSDLKIRALILSGKDRTGPIIGSRGRLYMRYDDPRSAGSYNWALLMAQDGTSSAVCVAEGDPVPDVSGAQWYSEGVEAFQLYAPCPYEAADLEQMTSDWPIHPMPS</sequence>
<dbReference type="EMBL" id="JACU01000004">
    <property type="protein sequence ID" value="KMS56621.1"/>
    <property type="molecule type" value="Genomic_DNA"/>
</dbReference>
<gene>
    <name evidence="2" type="ORF">V474_14015</name>
</gene>
<dbReference type="PATRIC" id="fig|1114963.3.peg.1614"/>
<dbReference type="AlphaFoldDB" id="A0A0J7XY77"/>
<accession>A0A0J7XY77</accession>
<evidence type="ECO:0000313" key="2">
    <source>
        <dbReference type="EMBL" id="KMS56621.1"/>
    </source>
</evidence>
<organism evidence="2 3">
    <name type="scientific">Novosphingobium barchaimii LL02</name>
    <dbReference type="NCBI Taxonomy" id="1114963"/>
    <lineage>
        <taxon>Bacteria</taxon>
        <taxon>Pseudomonadati</taxon>
        <taxon>Pseudomonadota</taxon>
        <taxon>Alphaproteobacteria</taxon>
        <taxon>Sphingomonadales</taxon>
        <taxon>Sphingomonadaceae</taxon>
        <taxon>Novosphingobium</taxon>
    </lineage>
</organism>
<reference evidence="2 3" key="1">
    <citation type="journal article" date="2015" name="G3 (Bethesda)">
        <title>Insights into Ongoing Evolution of the Hexachlorocyclohexane Catabolic Pathway from Comparative Genomics of Ten Sphingomonadaceae Strains.</title>
        <authorList>
            <person name="Pearce S.L."/>
            <person name="Oakeshott J.G."/>
            <person name="Pandey G."/>
        </authorList>
    </citation>
    <scope>NUCLEOTIDE SEQUENCE [LARGE SCALE GENOMIC DNA]</scope>
    <source>
        <strain evidence="2 3">LL02</strain>
    </source>
</reference>
<dbReference type="RefSeq" id="WP_148649318.1">
    <property type="nucleotide sequence ID" value="NZ_KQ130453.1"/>
</dbReference>
<proteinExistence type="predicted"/>
<evidence type="ECO:0000313" key="3">
    <source>
        <dbReference type="Proteomes" id="UP000052268"/>
    </source>
</evidence>
<dbReference type="Proteomes" id="UP000052268">
    <property type="component" value="Unassembled WGS sequence"/>
</dbReference>
<feature type="region of interest" description="Disordered" evidence="1">
    <location>
        <begin position="12"/>
        <end position="51"/>
    </location>
</feature>
<protein>
    <submittedName>
        <fullName evidence="2">Uncharacterized protein</fullName>
    </submittedName>
</protein>
<comment type="caution">
    <text evidence="2">The sequence shown here is derived from an EMBL/GenBank/DDBJ whole genome shotgun (WGS) entry which is preliminary data.</text>
</comment>
<evidence type="ECO:0000256" key="1">
    <source>
        <dbReference type="SAM" id="MobiDB-lite"/>
    </source>
</evidence>
<name>A0A0J7XY77_9SPHN</name>